<evidence type="ECO:0000256" key="2">
    <source>
        <dbReference type="SAM" id="Coils"/>
    </source>
</evidence>
<evidence type="ECO:0000313" key="7">
    <source>
        <dbReference type="Proteomes" id="UP000225277"/>
    </source>
</evidence>
<dbReference type="InterPro" id="IPR056884">
    <property type="entry name" value="NPHP3-like_N"/>
</dbReference>
<dbReference type="STRING" id="112498.A0A2D3US12"/>
<accession>A0A2D3US12</accession>
<dbReference type="Pfam" id="PF25053">
    <property type="entry name" value="DUF7791"/>
    <property type="match status" value="1"/>
</dbReference>
<evidence type="ECO:0008006" key="8">
    <source>
        <dbReference type="Google" id="ProtNLM"/>
    </source>
</evidence>
<organism evidence="6 7">
    <name type="scientific">Ramularia collo-cygni</name>
    <dbReference type="NCBI Taxonomy" id="112498"/>
    <lineage>
        <taxon>Eukaryota</taxon>
        <taxon>Fungi</taxon>
        <taxon>Dikarya</taxon>
        <taxon>Ascomycota</taxon>
        <taxon>Pezizomycotina</taxon>
        <taxon>Dothideomycetes</taxon>
        <taxon>Dothideomycetidae</taxon>
        <taxon>Mycosphaerellales</taxon>
        <taxon>Mycosphaerellaceae</taxon>
        <taxon>Ramularia</taxon>
    </lineage>
</organism>
<dbReference type="Proteomes" id="UP000225277">
    <property type="component" value="Unassembled WGS sequence"/>
</dbReference>
<dbReference type="InterPro" id="IPR056693">
    <property type="entry name" value="DUF7791"/>
</dbReference>
<evidence type="ECO:0000259" key="4">
    <source>
        <dbReference type="Pfam" id="PF24883"/>
    </source>
</evidence>
<gene>
    <name evidence="6" type="ORF">RCC_04796</name>
</gene>
<proteinExistence type="predicted"/>
<keyword evidence="2" id="KW-0175">Coiled coil</keyword>
<feature type="domain" description="DUF7791" evidence="5">
    <location>
        <begin position="595"/>
        <end position="738"/>
    </location>
</feature>
<feature type="region of interest" description="Disordered" evidence="3">
    <location>
        <begin position="843"/>
        <end position="864"/>
    </location>
</feature>
<reference evidence="6 7" key="1">
    <citation type="submission" date="2016-03" db="EMBL/GenBank/DDBJ databases">
        <authorList>
            <person name="Ploux O."/>
        </authorList>
    </citation>
    <scope>NUCLEOTIDE SEQUENCE [LARGE SCALE GENOMIC DNA]</scope>
    <source>
        <strain evidence="6 7">URUG2</strain>
    </source>
</reference>
<protein>
    <recommendedName>
        <fullName evidence="8">NACHT domain-containing protein</fullName>
    </recommendedName>
</protein>
<dbReference type="Gene3D" id="3.40.50.300">
    <property type="entry name" value="P-loop containing nucleotide triphosphate hydrolases"/>
    <property type="match status" value="1"/>
</dbReference>
<feature type="domain" description="Nephrocystin 3-like N-terminal" evidence="4">
    <location>
        <begin position="283"/>
        <end position="485"/>
    </location>
</feature>
<evidence type="ECO:0000256" key="3">
    <source>
        <dbReference type="SAM" id="MobiDB-lite"/>
    </source>
</evidence>
<keyword evidence="7" id="KW-1185">Reference proteome</keyword>
<keyword evidence="1" id="KW-0677">Repeat</keyword>
<dbReference type="SUPFAM" id="SSF52540">
    <property type="entry name" value="P-loop containing nucleoside triphosphate hydrolases"/>
    <property type="match status" value="1"/>
</dbReference>
<dbReference type="OrthoDB" id="3650613at2759"/>
<sequence>MADPLTALGAASAIVQFIDVASKLISTAHGDYNATSGATEQNVHLGSLTGDLQTFCKSLTVTYRDRAPVADITDQDTKSIIEMAERCRALATKLLKVLEDLKVHGTGVWRSFDAIRQAIRATAKSRHVASMQDALADIKGLLDSYLLKSIQTSQSSLQLSLDALARTTEAMHKENIAELRMSHSSIVTALARQERELSNFKSQIAAAGPIRQSSFGGSVLGGSSFGRSGFESIDNSIRAFTQAMERTKRRVDDVQKQLHILSSLQFPEMHMRHSAITEAHRSTFSWVYDETASTFATWLEGSDGLFWVNGKAGSGKSTFMKYVSDNMVDHAALRKQVHAVKEDPLARQMTRDGPTARLLRKWAGRKSLATASFYFWNSGFPLQKSQQGLMQSLLFQVMRKNPNLISESVPQRWSQDEIFHQHPDPWTRQELSEALTSLLSHTKQSTRFCFFIDGLDEYSGDHYKLVEDLKLLVDSHAVKICVSSRPWNAFTAAFAETADRALVLQDLTHNDVHNYVKEMLEDDARFKPLAQQDDRAHDLAVEIQEKAQGVFLWVFLVVRSLLRGLTDLDDIPMLQKRLRQLPTDLEQYFQLMLDSVDDVYQRYTARTLLIVFEADEPLSMLAFWYLESDLEDPTSVLTLPIKPLPDSTVKTCRGVVAARLKKWCRDLLEVVWSPASGSFGDMAQLFKVDFLHRTVRDFLMTRSIQESLLSRAGEDFCASLSTCRLYLALAKWLNPVRHEDGMVPFHRISGVILRSAASYEFRYGETPWRILNELERVGEHFGHDPWGGDGAITTTTRGDFLTLAQRYGLEIYLAHVAVRSSAKKQMEGHQAFSGAESQGLTPFSYKNQQNGVSSQASSTNLGNSSPSFDSILARTTDLEGGGDCCAGDILQPVGKVQGSTRKWSRRFKKMIRVKEMAVAL</sequence>
<dbReference type="RefSeq" id="XP_023625841.1">
    <property type="nucleotide sequence ID" value="XM_023770073.1"/>
</dbReference>
<dbReference type="InterPro" id="IPR027417">
    <property type="entry name" value="P-loop_NTPase"/>
</dbReference>
<evidence type="ECO:0000259" key="5">
    <source>
        <dbReference type="Pfam" id="PF25053"/>
    </source>
</evidence>
<dbReference type="Pfam" id="PF24883">
    <property type="entry name" value="NPHP3_N"/>
    <property type="match status" value="1"/>
</dbReference>
<evidence type="ECO:0000256" key="1">
    <source>
        <dbReference type="ARBA" id="ARBA00022737"/>
    </source>
</evidence>
<dbReference type="GeneID" id="35599965"/>
<dbReference type="PANTHER" id="PTHR10039">
    <property type="entry name" value="AMELOGENIN"/>
    <property type="match status" value="1"/>
</dbReference>
<dbReference type="AlphaFoldDB" id="A0A2D3US12"/>
<feature type="coiled-coil region" evidence="2">
    <location>
        <begin position="237"/>
        <end position="264"/>
    </location>
</feature>
<name>A0A2D3US12_9PEZI</name>
<dbReference type="EMBL" id="FJUY01000006">
    <property type="protein sequence ID" value="CZT18951.1"/>
    <property type="molecule type" value="Genomic_DNA"/>
</dbReference>
<evidence type="ECO:0000313" key="6">
    <source>
        <dbReference type="EMBL" id="CZT18951.1"/>
    </source>
</evidence>
<dbReference type="PANTHER" id="PTHR10039:SF5">
    <property type="entry name" value="NACHT DOMAIN-CONTAINING PROTEIN"/>
    <property type="match status" value="1"/>
</dbReference>